<evidence type="ECO:0000256" key="1">
    <source>
        <dbReference type="ARBA" id="ARBA00022737"/>
    </source>
</evidence>
<keyword evidence="5" id="KW-1185">Reference proteome</keyword>
<evidence type="ECO:0000313" key="5">
    <source>
        <dbReference type="Proteomes" id="UP000053263"/>
    </source>
</evidence>
<dbReference type="InterPro" id="IPR036770">
    <property type="entry name" value="Ankyrin_rpt-contain_sf"/>
</dbReference>
<dbReference type="InterPro" id="IPR002110">
    <property type="entry name" value="Ankyrin_rpt"/>
</dbReference>
<proteinExistence type="predicted"/>
<evidence type="ECO:0000256" key="3">
    <source>
        <dbReference type="PROSITE-ProRule" id="PRU00023"/>
    </source>
</evidence>
<dbReference type="AlphaFoldDB" id="A0A0C9SYA5"/>
<dbReference type="EMBL" id="KN832569">
    <property type="protein sequence ID" value="KII84920.1"/>
    <property type="molecule type" value="Genomic_DNA"/>
</dbReference>
<gene>
    <name evidence="4" type="ORF">PLICRDRAFT_45761</name>
</gene>
<dbReference type="Pfam" id="PF12796">
    <property type="entry name" value="Ank_2"/>
    <property type="match status" value="1"/>
</dbReference>
<evidence type="ECO:0000313" key="4">
    <source>
        <dbReference type="EMBL" id="KII84920.1"/>
    </source>
</evidence>
<reference evidence="4 5" key="1">
    <citation type="submission" date="2014-06" db="EMBL/GenBank/DDBJ databases">
        <title>Evolutionary Origins and Diversification of the Mycorrhizal Mutualists.</title>
        <authorList>
            <consortium name="DOE Joint Genome Institute"/>
            <consortium name="Mycorrhizal Genomics Consortium"/>
            <person name="Kohler A."/>
            <person name="Kuo A."/>
            <person name="Nagy L.G."/>
            <person name="Floudas D."/>
            <person name="Copeland A."/>
            <person name="Barry K.W."/>
            <person name="Cichocki N."/>
            <person name="Veneault-Fourrey C."/>
            <person name="LaButti K."/>
            <person name="Lindquist E.A."/>
            <person name="Lipzen A."/>
            <person name="Lundell T."/>
            <person name="Morin E."/>
            <person name="Murat C."/>
            <person name="Riley R."/>
            <person name="Ohm R."/>
            <person name="Sun H."/>
            <person name="Tunlid A."/>
            <person name="Henrissat B."/>
            <person name="Grigoriev I.V."/>
            <person name="Hibbett D.S."/>
            <person name="Martin F."/>
        </authorList>
    </citation>
    <scope>NUCLEOTIDE SEQUENCE [LARGE SCALE GENOMIC DNA]</scope>
    <source>
        <strain evidence="4 5">FD-325 SS-3</strain>
    </source>
</reference>
<sequence>MPSHPQEQTDVHQPTPPLPQETIDFAQRMFNAARTGDSTLLLAAIDAGLPVNLTNDQGNTLLMLASYTGHAPLVSALLARGADPDRLNDRAQSPLAGAVFKGFDDVVKALVNGGGGEGKGKGKKADPRKGSPTAIEAAHMFGRKDYLELLGAREGDVGVGVPTPPSMVGGEKA</sequence>
<name>A0A0C9SYA5_PLICR</name>
<protein>
    <recommendedName>
        <fullName evidence="6">Ankyrin</fullName>
    </recommendedName>
</protein>
<dbReference type="OrthoDB" id="366390at2759"/>
<evidence type="ECO:0000256" key="2">
    <source>
        <dbReference type="ARBA" id="ARBA00023043"/>
    </source>
</evidence>
<keyword evidence="1" id="KW-0677">Repeat</keyword>
<keyword evidence="2 3" id="KW-0040">ANK repeat</keyword>
<organism evidence="4 5">
    <name type="scientific">Plicaturopsis crispa FD-325 SS-3</name>
    <dbReference type="NCBI Taxonomy" id="944288"/>
    <lineage>
        <taxon>Eukaryota</taxon>
        <taxon>Fungi</taxon>
        <taxon>Dikarya</taxon>
        <taxon>Basidiomycota</taxon>
        <taxon>Agaricomycotina</taxon>
        <taxon>Agaricomycetes</taxon>
        <taxon>Agaricomycetidae</taxon>
        <taxon>Amylocorticiales</taxon>
        <taxon>Amylocorticiaceae</taxon>
        <taxon>Plicatura</taxon>
        <taxon>Plicaturopsis crispa</taxon>
    </lineage>
</organism>
<accession>A0A0C9SYA5</accession>
<dbReference type="HOGENOM" id="CLU_000134_34_2_1"/>
<dbReference type="SMART" id="SM00248">
    <property type="entry name" value="ANK"/>
    <property type="match status" value="2"/>
</dbReference>
<dbReference type="SUPFAM" id="SSF48403">
    <property type="entry name" value="Ankyrin repeat"/>
    <property type="match status" value="1"/>
</dbReference>
<feature type="repeat" description="ANK" evidence="3">
    <location>
        <begin position="57"/>
        <end position="89"/>
    </location>
</feature>
<evidence type="ECO:0008006" key="6">
    <source>
        <dbReference type="Google" id="ProtNLM"/>
    </source>
</evidence>
<dbReference type="PANTHER" id="PTHR24126">
    <property type="entry name" value="ANKYRIN REPEAT, PH AND SEC7 DOMAIN CONTAINING PROTEIN SECG-RELATED"/>
    <property type="match status" value="1"/>
</dbReference>
<dbReference type="PROSITE" id="PS50297">
    <property type="entry name" value="ANK_REP_REGION"/>
    <property type="match status" value="1"/>
</dbReference>
<dbReference type="Gene3D" id="1.25.40.20">
    <property type="entry name" value="Ankyrin repeat-containing domain"/>
    <property type="match status" value="1"/>
</dbReference>
<dbReference type="PANTHER" id="PTHR24126:SF14">
    <property type="entry name" value="ANK_REP_REGION DOMAIN-CONTAINING PROTEIN"/>
    <property type="match status" value="1"/>
</dbReference>
<dbReference type="Proteomes" id="UP000053263">
    <property type="component" value="Unassembled WGS sequence"/>
</dbReference>
<dbReference type="PROSITE" id="PS50088">
    <property type="entry name" value="ANK_REPEAT"/>
    <property type="match status" value="1"/>
</dbReference>